<name>A0A9N9SM37_PHACE</name>
<reference evidence="1" key="1">
    <citation type="submission" date="2022-01" db="EMBL/GenBank/DDBJ databases">
        <authorList>
            <person name="King R."/>
        </authorList>
    </citation>
    <scope>NUCLEOTIDE SEQUENCE</scope>
</reference>
<dbReference type="PANTHER" id="PTHR33480:SF1">
    <property type="entry name" value="TYR RECOMBINASE DOMAIN-CONTAINING PROTEIN"/>
    <property type="match status" value="1"/>
</dbReference>
<proteinExistence type="predicted"/>
<evidence type="ECO:0000313" key="2">
    <source>
        <dbReference type="Proteomes" id="UP001153737"/>
    </source>
</evidence>
<organism evidence="1 2">
    <name type="scientific">Phaedon cochleariae</name>
    <name type="common">Mustard beetle</name>
    <dbReference type="NCBI Taxonomy" id="80249"/>
    <lineage>
        <taxon>Eukaryota</taxon>
        <taxon>Metazoa</taxon>
        <taxon>Ecdysozoa</taxon>
        <taxon>Arthropoda</taxon>
        <taxon>Hexapoda</taxon>
        <taxon>Insecta</taxon>
        <taxon>Pterygota</taxon>
        <taxon>Neoptera</taxon>
        <taxon>Endopterygota</taxon>
        <taxon>Coleoptera</taxon>
        <taxon>Polyphaga</taxon>
        <taxon>Cucujiformia</taxon>
        <taxon>Chrysomeloidea</taxon>
        <taxon>Chrysomelidae</taxon>
        <taxon>Chrysomelinae</taxon>
        <taxon>Chrysomelini</taxon>
        <taxon>Phaedon</taxon>
    </lineage>
</organism>
<feature type="non-terminal residue" evidence="1">
    <location>
        <position position="1061"/>
    </location>
</feature>
<dbReference type="AlphaFoldDB" id="A0A9N9SM37"/>
<dbReference type="Proteomes" id="UP001153737">
    <property type="component" value="Chromosome 8"/>
</dbReference>
<dbReference type="OrthoDB" id="6782351at2759"/>
<sequence>RSILVEINRCPNSAAAGGVGLLSNEGNHQTIDDDLESHLNIEHLWNNVGRSILVESNSCLNSAAAGEVDLLSNERNHQTSDDVCHGMVSINDLESHLNIEHLSNDVERSILVEINSCTNSAAASEVCSMANEGHHQTSDDVWHGVVCNICDLLVDDLESHLNMEHLSNNVDVSHDSEEDKQGLCMYCGLNVEDIIHHLRIHGENQAPVVSEVEKQTKAKYSTKQHYCYFCNTLQTKLARHLERKHAQEVEVQKALVFPKGCIRRRSLLAEIQKKGDFIYSSSHEPISVRRCQTKSNNSEKIPCPFCKGFYSKKNLHNHVRLSCKSEEVKKQNVQTLSRAVLPKLHRKASDALRNKIFPPMRDDEVTKAIAYDELVIVYANLLASKYSSSDHHHKMIRNKLRHIGRILLAMKKIDSSIKDVMSIFDASHFDTFIKAVHIIAGLKDGRFQTPSFGPSSVTLFSQIGDVLQVEAIKKKDEQLEKDTQRFLKLLTTTSNSLINKVATENRTQIQRTQVVTLPKTEDVRKLFSCLDEKLKNNLEKLKNNFELHSWITLSKVTLVKVMIFNRKRPGDIEKSKIIEFNNLQMVDDEMMNRLDDNEKQYATSFGRYITRGKLDSPAPVLVSRLDIQAINMILKYRAQANIEERNPYLFASPIGSGGPYYKAGKVLSDFCVSERLSTNLTATKLRKHLATVTCTLQQSEQSFISDFMGHAMQIHNKIYRQRPVVQDVVRMGKFLNEAMGIEIGKQHPAVQGALQMKTFQNDKMEHMENVGVAEKITHVCENPSTECADEDSDYQHNLSTIMEESTDDDDSRIEGVIRRKNISRRPMSSTKQGLQSECLEQLSNEAMTVHTRENEENVSVAETCSYDYKNSSPGCSNDDSDYQPDLSTIMEVSVDEDESEIEGTFHRNNITRRKRPLRKQRIIRKRETWTTPERKAAREVFKHYLSPRNDAQPSLETCQEFIHGNKNLQNRAPNQIRAWVICEKRRMNRSSTIKHGWKTPEKELCRTHFKKYYLTESYPNKQELQEAIDKYKELQHTDVDKLRSHLQHDFKYLKRKKDLNL</sequence>
<protein>
    <submittedName>
        <fullName evidence="1">Uncharacterized protein</fullName>
    </submittedName>
</protein>
<accession>A0A9N9SM37</accession>
<dbReference type="EMBL" id="OU896714">
    <property type="protein sequence ID" value="CAG9824676.1"/>
    <property type="molecule type" value="Genomic_DNA"/>
</dbReference>
<keyword evidence="2" id="KW-1185">Reference proteome</keyword>
<reference evidence="1" key="2">
    <citation type="submission" date="2022-10" db="EMBL/GenBank/DDBJ databases">
        <authorList>
            <consortium name="ENA_rothamsted_submissions"/>
            <consortium name="culmorum"/>
            <person name="King R."/>
        </authorList>
    </citation>
    <scope>NUCLEOTIDE SEQUENCE</scope>
</reference>
<dbReference type="PANTHER" id="PTHR33480">
    <property type="entry name" value="SET DOMAIN-CONTAINING PROTEIN-RELATED"/>
    <property type="match status" value="1"/>
</dbReference>
<gene>
    <name evidence="1" type="ORF">PHAECO_LOCUS11959</name>
</gene>
<evidence type="ECO:0000313" key="1">
    <source>
        <dbReference type="EMBL" id="CAG9824676.1"/>
    </source>
</evidence>